<protein>
    <submittedName>
        <fullName evidence="4">Glycosyltransferase family 1 protein</fullName>
    </submittedName>
</protein>
<evidence type="ECO:0000313" key="4">
    <source>
        <dbReference type="EMBL" id="WMN13075.1"/>
    </source>
</evidence>
<dbReference type="SUPFAM" id="SSF53756">
    <property type="entry name" value="UDP-Glycosyltransferase/glycogen phosphorylase"/>
    <property type="match status" value="1"/>
</dbReference>
<dbReference type="Gene3D" id="3.40.50.2000">
    <property type="entry name" value="Glycogen Phosphorylase B"/>
    <property type="match status" value="2"/>
</dbReference>
<dbReference type="RefSeq" id="WP_308351557.1">
    <property type="nucleotide sequence ID" value="NZ_CP129971.1"/>
</dbReference>
<evidence type="ECO:0000259" key="3">
    <source>
        <dbReference type="Pfam" id="PF13439"/>
    </source>
</evidence>
<sequence length="377" mass="43060">MHIAFEAKRAFNNFTGLGNYSRFVISALKEHYPEEQYSLFTPKISKREEAKNFYKENKDITVLPSGLWKAGSLKSAWRSNRIGKLAVKQNADVFHGLSNELPSGLKGNTKKIVTIHDLIFLRYPDYYPFIDRKIYKKKFKSACKKADEIIAISEQTKNDIIEFFDIDAAKINVVYQGVHPIYNQDLKTRRLLYLLDQYSLHQPYFLYVGSIEDRKNAKDLVQAFKLVLDQVKHDLLLLIIGKKTDYQREVEKEINSLKLGQSVRIYNNIPFTELPYLYKGAVASVYPSSFEGFGIPVLESLSVGTSVVTGNQSAMKEAGGEHALYADPKNHEELAAQMVKLAEDNDFNEHLIKNVDAHLAKFSSRKIAGDLMDLYKK</sequence>
<proteinExistence type="predicted"/>
<keyword evidence="5" id="KW-1185">Reference proteome</keyword>
<accession>A0AA51NEN9</accession>
<feature type="domain" description="Glycosyl transferase family 1" evidence="2">
    <location>
        <begin position="202"/>
        <end position="355"/>
    </location>
</feature>
<reference evidence="4 5" key="1">
    <citation type="submission" date="2023-08" db="EMBL/GenBank/DDBJ databases">
        <title>Comparative genomics and taxonomic characterization of three novel marine species of genus Marivirga.</title>
        <authorList>
            <person name="Muhammad N."/>
            <person name="Kim S.-G."/>
        </authorList>
    </citation>
    <scope>NUCLEOTIDE SEQUENCE [LARGE SCALE GENOMIC DNA]</scope>
    <source>
        <strain evidence="4 5">BDSF4-3</strain>
    </source>
</reference>
<dbReference type="KEGG" id="msaa:QYS49_35510"/>
<dbReference type="InterPro" id="IPR001296">
    <property type="entry name" value="Glyco_trans_1"/>
</dbReference>
<evidence type="ECO:0000313" key="5">
    <source>
        <dbReference type="Proteomes" id="UP001230496"/>
    </source>
</evidence>
<dbReference type="Pfam" id="PF00534">
    <property type="entry name" value="Glycos_transf_1"/>
    <property type="match status" value="1"/>
</dbReference>
<dbReference type="PANTHER" id="PTHR46401:SF2">
    <property type="entry name" value="GLYCOSYLTRANSFERASE WBBK-RELATED"/>
    <property type="match status" value="1"/>
</dbReference>
<evidence type="ECO:0000256" key="1">
    <source>
        <dbReference type="ARBA" id="ARBA00022679"/>
    </source>
</evidence>
<dbReference type="GO" id="GO:0016757">
    <property type="term" value="F:glycosyltransferase activity"/>
    <property type="evidence" value="ECO:0007669"/>
    <property type="project" value="InterPro"/>
</dbReference>
<keyword evidence="1" id="KW-0808">Transferase</keyword>
<dbReference type="Pfam" id="PF13439">
    <property type="entry name" value="Glyco_transf_4"/>
    <property type="match status" value="1"/>
</dbReference>
<dbReference type="EMBL" id="CP129971">
    <property type="protein sequence ID" value="WMN13075.1"/>
    <property type="molecule type" value="Genomic_DNA"/>
</dbReference>
<feature type="domain" description="Glycosyltransferase subfamily 4-like N-terminal" evidence="3">
    <location>
        <begin position="36"/>
        <end position="179"/>
    </location>
</feature>
<dbReference type="PANTHER" id="PTHR46401">
    <property type="entry name" value="GLYCOSYLTRANSFERASE WBBK-RELATED"/>
    <property type="match status" value="1"/>
</dbReference>
<dbReference type="Proteomes" id="UP001230496">
    <property type="component" value="Chromosome"/>
</dbReference>
<name>A0AA51NEN9_9BACT</name>
<dbReference type="InterPro" id="IPR028098">
    <property type="entry name" value="Glyco_trans_4-like_N"/>
</dbReference>
<dbReference type="CDD" id="cd03809">
    <property type="entry name" value="GT4_MtfB-like"/>
    <property type="match status" value="1"/>
</dbReference>
<gene>
    <name evidence="4" type="ORF">QYS49_35510</name>
</gene>
<dbReference type="AlphaFoldDB" id="A0AA51NEN9"/>
<evidence type="ECO:0000259" key="2">
    <source>
        <dbReference type="Pfam" id="PF00534"/>
    </source>
</evidence>
<organism evidence="4 5">
    <name type="scientific">Marivirga salinarum</name>
    <dbReference type="NCBI Taxonomy" id="3059078"/>
    <lineage>
        <taxon>Bacteria</taxon>
        <taxon>Pseudomonadati</taxon>
        <taxon>Bacteroidota</taxon>
        <taxon>Cytophagia</taxon>
        <taxon>Cytophagales</taxon>
        <taxon>Marivirgaceae</taxon>
        <taxon>Marivirga</taxon>
    </lineage>
</organism>